<accession>A0ABR6WFU3</accession>
<dbReference type="Proteomes" id="UP000700732">
    <property type="component" value="Unassembled WGS sequence"/>
</dbReference>
<dbReference type="EMBL" id="VFIA01000075">
    <property type="protein sequence ID" value="MBC3795043.1"/>
    <property type="molecule type" value="Genomic_DNA"/>
</dbReference>
<dbReference type="RefSeq" id="WP_186742150.1">
    <property type="nucleotide sequence ID" value="NZ_VFIA01000075.1"/>
</dbReference>
<protein>
    <submittedName>
        <fullName evidence="1">Transposase</fullName>
    </submittedName>
</protein>
<sequence length="112" mass="12001">MARSFDLTPARVSQALKTFRQQGEASLITGKRASAPPRLTLEQLDQLTTELTEGAEHHGLSGLDSITHQLAGPTGRLLTNSLASAMIRLRSADYSKSRLNQGTGSIAKNLSL</sequence>
<gene>
    <name evidence="1" type="ORF">FH603_5575</name>
</gene>
<reference evidence="1 2" key="1">
    <citation type="submission" date="2019-06" db="EMBL/GenBank/DDBJ databases">
        <title>Spirosoma utsteinense sp. nov. isolated from Antarctic ice-free soils.</title>
        <authorList>
            <person name="Tahon G."/>
        </authorList>
    </citation>
    <scope>NUCLEOTIDE SEQUENCE [LARGE SCALE GENOMIC DNA]</scope>
    <source>
        <strain evidence="1 2">LMG 31447</strain>
    </source>
</reference>
<comment type="caution">
    <text evidence="1">The sequence shown here is derived from an EMBL/GenBank/DDBJ whole genome shotgun (WGS) entry which is preliminary data.</text>
</comment>
<organism evidence="1 2">
    <name type="scientific">Spirosoma utsteinense</name>
    <dbReference type="NCBI Taxonomy" id="2585773"/>
    <lineage>
        <taxon>Bacteria</taxon>
        <taxon>Pseudomonadati</taxon>
        <taxon>Bacteroidota</taxon>
        <taxon>Cytophagia</taxon>
        <taxon>Cytophagales</taxon>
        <taxon>Cytophagaceae</taxon>
        <taxon>Spirosoma</taxon>
    </lineage>
</organism>
<evidence type="ECO:0000313" key="1">
    <source>
        <dbReference type="EMBL" id="MBC3795043.1"/>
    </source>
</evidence>
<keyword evidence="2" id="KW-1185">Reference proteome</keyword>
<proteinExistence type="predicted"/>
<evidence type="ECO:0000313" key="2">
    <source>
        <dbReference type="Proteomes" id="UP000700732"/>
    </source>
</evidence>
<name>A0ABR6WFU3_9BACT</name>